<dbReference type="EMBL" id="CP141615">
    <property type="protein sequence ID" value="WRP17232.1"/>
    <property type="molecule type" value="Genomic_DNA"/>
</dbReference>
<evidence type="ECO:0000256" key="2">
    <source>
        <dbReference type="ARBA" id="ARBA00022741"/>
    </source>
</evidence>
<dbReference type="Pfam" id="PF00005">
    <property type="entry name" value="ABC_tran"/>
    <property type="match status" value="1"/>
</dbReference>
<dbReference type="RefSeq" id="WP_324716504.1">
    <property type="nucleotide sequence ID" value="NZ_CP141615.1"/>
</dbReference>
<protein>
    <submittedName>
        <fullName evidence="5">ABC transporter ATP-binding protein</fullName>
    </submittedName>
</protein>
<keyword evidence="1" id="KW-0813">Transport</keyword>
<dbReference type="SUPFAM" id="SSF52540">
    <property type="entry name" value="P-loop containing nucleoside triphosphate hydrolases"/>
    <property type="match status" value="1"/>
</dbReference>
<dbReference type="CDD" id="cd03230">
    <property type="entry name" value="ABC_DR_subfamily_A"/>
    <property type="match status" value="1"/>
</dbReference>
<sequence length="237" mass="26568">MNDTQWLVESTALVKRYGRVEALRGVDLRLGAGQIVGLVGPNGSGKSTFLKVVAGLLHPDGGSVKVRGRSPGLETKRWVAFQPEIDHLYRWMTVQQAMELQASVVGDWDARRAAELLEFLNLHQQRRTPVRNLSRGMRARLKLAMTLSRNAPIVLLDEPLSGIDPPSRGRIIRALIGQFRTDEQVVVLATHEVAETESTFDRVVFLERGTVKIDEDAQELRERYGKSIQAIMEEVYA</sequence>
<evidence type="ECO:0000313" key="5">
    <source>
        <dbReference type="EMBL" id="WRP17232.1"/>
    </source>
</evidence>
<organism evidence="5 6">
    <name type="scientific">Carboxydichorda subterranea</name>
    <dbReference type="NCBI Taxonomy" id="3109565"/>
    <lineage>
        <taxon>Bacteria</taxon>
        <taxon>Bacillati</taxon>
        <taxon>Bacillota</taxon>
        <taxon>Limnochordia</taxon>
        <taxon>Limnochordales</taxon>
        <taxon>Geochordaceae</taxon>
        <taxon>Carboxydichorda</taxon>
    </lineage>
</organism>
<keyword evidence="6" id="KW-1185">Reference proteome</keyword>
<evidence type="ECO:0000259" key="4">
    <source>
        <dbReference type="PROSITE" id="PS50893"/>
    </source>
</evidence>
<accession>A0ABZ1BWQ1</accession>
<keyword evidence="2" id="KW-0547">Nucleotide-binding</keyword>
<keyword evidence="3 5" id="KW-0067">ATP-binding</keyword>
<evidence type="ECO:0000313" key="6">
    <source>
        <dbReference type="Proteomes" id="UP001332192"/>
    </source>
</evidence>
<dbReference type="GO" id="GO:0005524">
    <property type="term" value="F:ATP binding"/>
    <property type="evidence" value="ECO:0007669"/>
    <property type="project" value="UniProtKB-KW"/>
</dbReference>
<dbReference type="Proteomes" id="UP001332192">
    <property type="component" value="Chromosome"/>
</dbReference>
<dbReference type="PANTHER" id="PTHR42939">
    <property type="entry name" value="ABC TRANSPORTER ATP-BINDING PROTEIN ALBC-RELATED"/>
    <property type="match status" value="1"/>
</dbReference>
<evidence type="ECO:0000256" key="3">
    <source>
        <dbReference type="ARBA" id="ARBA00022840"/>
    </source>
</evidence>
<gene>
    <name evidence="5" type="ORF">U7230_14295</name>
</gene>
<feature type="domain" description="ABC transporter" evidence="4">
    <location>
        <begin position="8"/>
        <end position="233"/>
    </location>
</feature>
<dbReference type="PANTHER" id="PTHR42939:SF1">
    <property type="entry name" value="ABC TRANSPORTER ATP-BINDING PROTEIN ALBC-RELATED"/>
    <property type="match status" value="1"/>
</dbReference>
<dbReference type="InterPro" id="IPR051782">
    <property type="entry name" value="ABC_Transporter_VariousFunc"/>
</dbReference>
<dbReference type="InterPro" id="IPR027417">
    <property type="entry name" value="P-loop_NTPase"/>
</dbReference>
<proteinExistence type="predicted"/>
<dbReference type="Gene3D" id="3.40.50.300">
    <property type="entry name" value="P-loop containing nucleotide triphosphate hydrolases"/>
    <property type="match status" value="1"/>
</dbReference>
<reference evidence="5 6" key="1">
    <citation type="journal article" date="2024" name="Front. Microbiol.">
        <title>Novel thermophilic genera Geochorda gen. nov. and Carboxydochorda gen. nov. from the deep terrestrial subsurface reveal the ecophysiological diversity in the class Limnochordia.</title>
        <authorList>
            <person name="Karnachuk O.V."/>
            <person name="Lukina A.P."/>
            <person name="Avakyan M.R."/>
            <person name="Kadnikov V.V."/>
            <person name="Begmatov S."/>
            <person name="Beletsky A.V."/>
            <person name="Vlasova K.G."/>
            <person name="Novikov A.A."/>
            <person name="Shcherbakova V.A."/>
            <person name="Mardanov A.V."/>
            <person name="Ravin N.V."/>
        </authorList>
    </citation>
    <scope>NUCLEOTIDE SEQUENCE [LARGE SCALE GENOMIC DNA]</scope>
    <source>
        <strain evidence="5 6">L945</strain>
    </source>
</reference>
<dbReference type="InterPro" id="IPR003593">
    <property type="entry name" value="AAA+_ATPase"/>
</dbReference>
<name>A0ABZ1BWQ1_9FIRM</name>
<evidence type="ECO:0000256" key="1">
    <source>
        <dbReference type="ARBA" id="ARBA00022448"/>
    </source>
</evidence>
<dbReference type="SMART" id="SM00382">
    <property type="entry name" value="AAA"/>
    <property type="match status" value="1"/>
</dbReference>
<dbReference type="InterPro" id="IPR003439">
    <property type="entry name" value="ABC_transporter-like_ATP-bd"/>
</dbReference>
<dbReference type="PROSITE" id="PS50893">
    <property type="entry name" value="ABC_TRANSPORTER_2"/>
    <property type="match status" value="1"/>
</dbReference>